<evidence type="ECO:0000313" key="3">
    <source>
        <dbReference type="EMBL" id="KAF3341799.1"/>
    </source>
</evidence>
<dbReference type="Gene3D" id="1.20.1310.10">
    <property type="entry name" value="Cullin Repeats"/>
    <property type="match status" value="2"/>
</dbReference>
<dbReference type="AlphaFoldDB" id="A0A833RIG1"/>
<dbReference type="GO" id="GO:0031625">
    <property type="term" value="F:ubiquitin protein ligase binding"/>
    <property type="evidence" value="ECO:0007669"/>
    <property type="project" value="InterPro"/>
</dbReference>
<dbReference type="Proteomes" id="UP000623129">
    <property type="component" value="Unassembled WGS sequence"/>
</dbReference>
<organism evidence="3 4">
    <name type="scientific">Carex littledalei</name>
    <dbReference type="NCBI Taxonomy" id="544730"/>
    <lineage>
        <taxon>Eukaryota</taxon>
        <taxon>Viridiplantae</taxon>
        <taxon>Streptophyta</taxon>
        <taxon>Embryophyta</taxon>
        <taxon>Tracheophyta</taxon>
        <taxon>Spermatophyta</taxon>
        <taxon>Magnoliopsida</taxon>
        <taxon>Liliopsida</taxon>
        <taxon>Poales</taxon>
        <taxon>Cyperaceae</taxon>
        <taxon>Cyperoideae</taxon>
        <taxon>Cariceae</taxon>
        <taxon>Carex</taxon>
        <taxon>Carex subgen. Euthyceras</taxon>
    </lineage>
</organism>
<keyword evidence="4" id="KW-1185">Reference proteome</keyword>
<evidence type="ECO:0000313" key="4">
    <source>
        <dbReference type="Proteomes" id="UP000623129"/>
    </source>
</evidence>
<dbReference type="InterPro" id="IPR045093">
    <property type="entry name" value="Cullin"/>
</dbReference>
<proteinExistence type="inferred from homology"/>
<dbReference type="OrthoDB" id="27073at2759"/>
<evidence type="ECO:0000256" key="1">
    <source>
        <dbReference type="ARBA" id="ARBA00006019"/>
    </source>
</evidence>
<dbReference type="Pfam" id="PF00888">
    <property type="entry name" value="Cullin"/>
    <property type="match status" value="1"/>
</dbReference>
<protein>
    <submittedName>
        <fullName evidence="3">Cullin-3B</fullName>
    </submittedName>
</protein>
<dbReference type="InterPro" id="IPR016159">
    <property type="entry name" value="Cullin_repeat-like_dom_sf"/>
</dbReference>
<dbReference type="PANTHER" id="PTHR11932">
    <property type="entry name" value="CULLIN"/>
    <property type="match status" value="1"/>
</dbReference>
<dbReference type="FunFam" id="1.20.1310.10:FF:000006">
    <property type="entry name" value="Cullin 3"/>
    <property type="match status" value="1"/>
</dbReference>
<sequence length="219" mass="26016">MFNQRKVLKFEAIPYRPIELDPNYADRTWKIIEHGINEIYNHNDNKLSHEELYRVAYDMVLNRFGARLYNGLVVTVTRHLEETRKSIESAQGSFLDELNRKWTDHTEFMQKIREILLIMDYVSIPFHHKTPIKELGLNLWRDHIIHSAKIQTRLVDSLLEKIHKERMGEVINHELTRNVMKMLTELGVYQEVLEIITRSFNNDIAFQDVLVNSFKSLAL</sequence>
<feature type="domain" description="Cullin N-terminal" evidence="2">
    <location>
        <begin position="29"/>
        <end position="194"/>
    </location>
</feature>
<comment type="similarity">
    <text evidence="1">Belongs to the cullin family.</text>
</comment>
<comment type="caution">
    <text evidence="3">The sequence shown here is derived from an EMBL/GenBank/DDBJ whole genome shotgun (WGS) entry which is preliminary data.</text>
</comment>
<evidence type="ECO:0000259" key="2">
    <source>
        <dbReference type="Pfam" id="PF00888"/>
    </source>
</evidence>
<accession>A0A833RIG1</accession>
<dbReference type="InterPro" id="IPR001373">
    <property type="entry name" value="Cullin_N"/>
</dbReference>
<name>A0A833RIG1_9POAL</name>
<reference evidence="3" key="1">
    <citation type="submission" date="2020-01" db="EMBL/GenBank/DDBJ databases">
        <title>Genome sequence of Kobresia littledalei, the first chromosome-level genome in the family Cyperaceae.</title>
        <authorList>
            <person name="Qu G."/>
        </authorList>
    </citation>
    <scope>NUCLEOTIDE SEQUENCE</scope>
    <source>
        <strain evidence="3">C.B.Clarke</strain>
        <tissue evidence="3">Leaf</tissue>
    </source>
</reference>
<dbReference type="EMBL" id="SWLB01000001">
    <property type="protein sequence ID" value="KAF3341799.1"/>
    <property type="molecule type" value="Genomic_DNA"/>
</dbReference>
<dbReference type="SUPFAM" id="SSF74788">
    <property type="entry name" value="Cullin repeat-like"/>
    <property type="match status" value="1"/>
</dbReference>
<dbReference type="GO" id="GO:0006511">
    <property type="term" value="P:ubiquitin-dependent protein catabolic process"/>
    <property type="evidence" value="ECO:0007669"/>
    <property type="project" value="InterPro"/>
</dbReference>
<gene>
    <name evidence="3" type="ORF">FCM35_KLT00437</name>
</gene>